<sequence length="106" mass="12192">MLHKIKIMGMDCFYHTRLETSDRTFNSNYYIKAGRMSITKKADEMPGIYRKNYLAVVSGKASPRNAVKAFCIECMGYNRAEVTNCDTIECPLNLYRPYRKAGDSDE</sequence>
<organism evidence="1">
    <name type="scientific">marine sediment metagenome</name>
    <dbReference type="NCBI Taxonomy" id="412755"/>
    <lineage>
        <taxon>unclassified sequences</taxon>
        <taxon>metagenomes</taxon>
        <taxon>ecological metagenomes</taxon>
    </lineage>
</organism>
<accession>A0A0F9R932</accession>
<protein>
    <submittedName>
        <fullName evidence="1">Uncharacterized protein</fullName>
    </submittedName>
</protein>
<gene>
    <name evidence="1" type="ORF">LCGC14_0624220</name>
</gene>
<dbReference type="EMBL" id="LAZR01001069">
    <property type="protein sequence ID" value="KKN51314.1"/>
    <property type="molecule type" value="Genomic_DNA"/>
</dbReference>
<comment type="caution">
    <text evidence="1">The sequence shown here is derived from an EMBL/GenBank/DDBJ whole genome shotgun (WGS) entry which is preliminary data.</text>
</comment>
<evidence type="ECO:0000313" key="1">
    <source>
        <dbReference type="EMBL" id="KKN51314.1"/>
    </source>
</evidence>
<reference evidence="1" key="1">
    <citation type="journal article" date="2015" name="Nature">
        <title>Complex archaea that bridge the gap between prokaryotes and eukaryotes.</title>
        <authorList>
            <person name="Spang A."/>
            <person name="Saw J.H."/>
            <person name="Jorgensen S.L."/>
            <person name="Zaremba-Niedzwiedzka K."/>
            <person name="Martijn J."/>
            <person name="Lind A.E."/>
            <person name="van Eijk R."/>
            <person name="Schleper C."/>
            <person name="Guy L."/>
            <person name="Ettema T.J."/>
        </authorList>
    </citation>
    <scope>NUCLEOTIDE SEQUENCE</scope>
</reference>
<name>A0A0F9R932_9ZZZZ</name>
<proteinExistence type="predicted"/>
<dbReference type="AlphaFoldDB" id="A0A0F9R932"/>